<dbReference type="EMBL" id="FQUT01000018">
    <property type="protein sequence ID" value="SHG59600.1"/>
    <property type="molecule type" value="Genomic_DNA"/>
</dbReference>
<protein>
    <submittedName>
        <fullName evidence="2">Glucose/arabinose dehydrogenase, beta-propeller fold</fullName>
    </submittedName>
</protein>
<reference evidence="3" key="1">
    <citation type="submission" date="2016-11" db="EMBL/GenBank/DDBJ databases">
        <authorList>
            <person name="Varghese N."/>
            <person name="Submissions S."/>
        </authorList>
    </citation>
    <scope>NUCLEOTIDE SEQUENCE [LARGE SCALE GENOMIC DNA]</scope>
    <source>
        <strain evidence="3">DSM 27619</strain>
    </source>
</reference>
<dbReference type="RefSeq" id="WP_072963480.1">
    <property type="nucleotide sequence ID" value="NZ_FQUT01000018.1"/>
</dbReference>
<dbReference type="InterPro" id="IPR012938">
    <property type="entry name" value="Glc/Sorbosone_DH"/>
</dbReference>
<dbReference type="OrthoDB" id="9770043at2"/>
<dbReference type="STRING" id="1416778.SAMN05443633_11846"/>
<dbReference type="SUPFAM" id="SSF50952">
    <property type="entry name" value="Soluble quinoprotein glucose dehydrogenase"/>
    <property type="match status" value="1"/>
</dbReference>
<dbReference type="PANTHER" id="PTHR19328">
    <property type="entry name" value="HEDGEHOG-INTERACTING PROTEIN"/>
    <property type="match status" value="1"/>
</dbReference>
<dbReference type="Pfam" id="PF07995">
    <property type="entry name" value="GSDH"/>
    <property type="match status" value="1"/>
</dbReference>
<dbReference type="PANTHER" id="PTHR19328:SF75">
    <property type="entry name" value="ALDOSE SUGAR DEHYDROGENASE YLII"/>
    <property type="match status" value="1"/>
</dbReference>
<sequence>MKIKPYHLMIISSVLFSSCLDSIDETIDNGTTFPPVETNPANTNYQPAFPGQTRANGVKTVTPYVSEVLASSLSSPWGITSLPDGRLLITEKTGTMRIVSTSGTVSSAITGLPAVNSNGQGGLLGVCVDPQFSSNRMIYWVFSENVSGGNVTSVAKGKLSNSEATIENPAVIYRANPSANVGNLHYGGRILFDSTGNLFVSTGERSDMSTRPLAQSATAAVGKILRITTSGQPAPGNPTFSQSGALPELYSIGHRNPQGIAIHPVTGELWQSEHGPKGGDEINRVQAGKNYGWPTITYGIEYSGATIGDGIQQKAGMEQPVYYWDPVISPSGITFYKGNSVPEWQNNLFVASLSGKHIARLVINNNQVIGEERLLANENQRFRDITQGLDNNLYAVTDEGKLYRIRKQ</sequence>
<evidence type="ECO:0000313" key="3">
    <source>
        <dbReference type="Proteomes" id="UP000184518"/>
    </source>
</evidence>
<dbReference type="AlphaFoldDB" id="A0A1M5L3U1"/>
<accession>A0A1M5L3U1</accession>
<dbReference type="Proteomes" id="UP000184518">
    <property type="component" value="Unassembled WGS sequence"/>
</dbReference>
<gene>
    <name evidence="2" type="ORF">SAMN05443633_11846</name>
</gene>
<evidence type="ECO:0000313" key="2">
    <source>
        <dbReference type="EMBL" id="SHG59600.1"/>
    </source>
</evidence>
<name>A0A1M5L3U1_9FLAO</name>
<keyword evidence="3" id="KW-1185">Reference proteome</keyword>
<proteinExistence type="predicted"/>
<evidence type="ECO:0000259" key="1">
    <source>
        <dbReference type="Pfam" id="PF07995"/>
    </source>
</evidence>
<dbReference type="InterPro" id="IPR011042">
    <property type="entry name" value="6-blade_b-propeller_TolB-like"/>
</dbReference>
<organism evidence="2 3">
    <name type="scientific">Chryseobacterium arachidis</name>
    <dbReference type="NCBI Taxonomy" id="1416778"/>
    <lineage>
        <taxon>Bacteria</taxon>
        <taxon>Pseudomonadati</taxon>
        <taxon>Bacteroidota</taxon>
        <taxon>Flavobacteriia</taxon>
        <taxon>Flavobacteriales</taxon>
        <taxon>Weeksellaceae</taxon>
        <taxon>Chryseobacterium group</taxon>
        <taxon>Chryseobacterium</taxon>
    </lineage>
</organism>
<dbReference type="PROSITE" id="PS51257">
    <property type="entry name" value="PROKAR_LIPOPROTEIN"/>
    <property type="match status" value="1"/>
</dbReference>
<dbReference type="Gene3D" id="2.120.10.30">
    <property type="entry name" value="TolB, C-terminal domain"/>
    <property type="match status" value="1"/>
</dbReference>
<feature type="domain" description="Glucose/Sorbosone dehydrogenase" evidence="1">
    <location>
        <begin position="73"/>
        <end position="404"/>
    </location>
</feature>
<dbReference type="InterPro" id="IPR011041">
    <property type="entry name" value="Quinoprot_gluc/sorb_DH_b-prop"/>
</dbReference>